<gene>
    <name evidence="4" type="primary">menC</name>
    <name evidence="6" type="ORF">SAMN05443636_2153</name>
</gene>
<feature type="binding site" evidence="4">
    <location>
        <position position="237"/>
    </location>
    <ligand>
        <name>Mg(2+)</name>
        <dbReference type="ChEBI" id="CHEBI:18420"/>
    </ligand>
</feature>
<feature type="active site" description="Proton acceptor" evidence="4">
    <location>
        <position position="260"/>
    </location>
</feature>
<dbReference type="InterPro" id="IPR029017">
    <property type="entry name" value="Enolase-like_N"/>
</dbReference>
<accession>A0A1M5RDC3</accession>
<comment type="function">
    <text evidence="4">Converts 2-succinyl-6-hydroxy-2,4-cyclohexadiene-1-carboxylate (SHCHC) to 2-succinylbenzoate (OSB).</text>
</comment>
<evidence type="ECO:0000313" key="7">
    <source>
        <dbReference type="Proteomes" id="UP000184357"/>
    </source>
</evidence>
<proteinExistence type="inferred from homology"/>
<dbReference type="SFLD" id="SFLDS00001">
    <property type="entry name" value="Enolase"/>
    <property type="match status" value="1"/>
</dbReference>
<comment type="catalytic activity">
    <reaction evidence="4">
        <text>(1R,6R)-6-hydroxy-2-succinyl-cyclohexa-2,4-diene-1-carboxylate = 2-succinylbenzoate + H2O</text>
        <dbReference type="Rhea" id="RHEA:10196"/>
        <dbReference type="ChEBI" id="CHEBI:15377"/>
        <dbReference type="ChEBI" id="CHEBI:18325"/>
        <dbReference type="ChEBI" id="CHEBI:58689"/>
        <dbReference type="EC" id="4.2.1.113"/>
    </reaction>
</comment>
<dbReference type="GO" id="GO:0000287">
    <property type="term" value="F:magnesium ion binding"/>
    <property type="evidence" value="ECO:0007669"/>
    <property type="project" value="UniProtKB-UniRule"/>
</dbReference>
<dbReference type="RefSeq" id="WP_073309364.1">
    <property type="nucleotide sequence ID" value="NZ_FQWV01000005.1"/>
</dbReference>
<dbReference type="Gene3D" id="3.20.20.120">
    <property type="entry name" value="Enolase-like C-terminal domain"/>
    <property type="match status" value="1"/>
</dbReference>
<dbReference type="InterPro" id="IPR036849">
    <property type="entry name" value="Enolase-like_C_sf"/>
</dbReference>
<dbReference type="AlphaFoldDB" id="A0A1M5RDC3"/>
<comment type="similarity">
    <text evidence="4">Belongs to the mandelate racemase/muconate lactonizing enzyme family. MenC type 1 subfamily.</text>
</comment>
<dbReference type="InterPro" id="IPR029065">
    <property type="entry name" value="Enolase_C-like"/>
</dbReference>
<sequence length="356" mass="35401">MSVVALREFSLDLAAPLATAAGDIEAREGLLVRVDLGGETGVGEATPLPGWTESLADCRAALERARDEGTPPVAATPAARHAVTLGYRDAFARRARRPVAATLAREPAGAGGDDGDGAAASIPANATVGDASVADTVAAAEAAVESGYRTVKLKIGARSVAEDVERVRTVADAVSPLEGDEAVALRADANGAWGRATAREALQALDGLVEYVEQPLPAADLAGLASLRGAGAPVALDESLTRYGVGEVIEAAAADAVVLKPMALGGPSRAFAAGRAAAAAGVTPVVTTTVDAAVARTAAVHVAAALPGGDERAHGLGTRDLLAADLLAADPVPVEGGRVDVPTEPGLAGDAFDGVM</sequence>
<dbReference type="HAMAP" id="MF_00470">
    <property type="entry name" value="MenC_1"/>
    <property type="match status" value="1"/>
</dbReference>
<dbReference type="UniPathway" id="UPA00079"/>
<comment type="cofactor">
    <cofactor evidence="4">
        <name>a divalent metal cation</name>
        <dbReference type="ChEBI" id="CHEBI:60240"/>
    </cofactor>
</comment>
<dbReference type="Pfam" id="PF13378">
    <property type="entry name" value="MR_MLE_C"/>
    <property type="match status" value="1"/>
</dbReference>
<dbReference type="STRING" id="43928.SAMN05443636_2153"/>
<feature type="binding site" evidence="4">
    <location>
        <position position="213"/>
    </location>
    <ligand>
        <name>Mg(2+)</name>
        <dbReference type="ChEBI" id="CHEBI:18420"/>
    </ligand>
</feature>
<dbReference type="GO" id="GO:0009234">
    <property type="term" value="P:menaquinone biosynthetic process"/>
    <property type="evidence" value="ECO:0007669"/>
    <property type="project" value="UniProtKB-UniRule"/>
</dbReference>
<dbReference type="OrthoDB" id="214520at2157"/>
<organism evidence="6 7">
    <name type="scientific">Halobaculum gomorrense</name>
    <dbReference type="NCBI Taxonomy" id="43928"/>
    <lineage>
        <taxon>Archaea</taxon>
        <taxon>Methanobacteriati</taxon>
        <taxon>Methanobacteriota</taxon>
        <taxon>Stenosarchaea group</taxon>
        <taxon>Halobacteria</taxon>
        <taxon>Halobacteriales</taxon>
        <taxon>Haloferacaceae</taxon>
        <taxon>Halobaculum</taxon>
    </lineage>
</organism>
<dbReference type="SFLD" id="SFLDF00009">
    <property type="entry name" value="o-succinylbenzoate_synthase"/>
    <property type="match status" value="1"/>
</dbReference>
<evidence type="ECO:0000313" key="6">
    <source>
        <dbReference type="EMBL" id="SHH24337.1"/>
    </source>
</evidence>
<comment type="pathway">
    <text evidence="4">Quinol/quinone metabolism; menaquinone biosynthesis.</text>
</comment>
<dbReference type="PANTHER" id="PTHR48073">
    <property type="entry name" value="O-SUCCINYLBENZOATE SYNTHASE-RELATED"/>
    <property type="match status" value="1"/>
</dbReference>
<evidence type="ECO:0000256" key="2">
    <source>
        <dbReference type="ARBA" id="ARBA00022842"/>
    </source>
</evidence>
<keyword evidence="3 4" id="KW-0456">Lyase</keyword>
<dbReference type="GO" id="GO:0043748">
    <property type="term" value="F:O-succinylbenzoate synthase activity"/>
    <property type="evidence" value="ECO:0007669"/>
    <property type="project" value="UniProtKB-EC"/>
</dbReference>
<name>A0A1M5RDC3_9EURY</name>
<feature type="domain" description="Mandelate racemase/muconate lactonizing enzyme C-terminal" evidence="5">
    <location>
        <begin position="133"/>
        <end position="234"/>
    </location>
</feature>
<keyword evidence="1 4" id="KW-0479">Metal-binding</keyword>
<dbReference type="EC" id="4.2.1.113" evidence="4"/>
<evidence type="ECO:0000256" key="4">
    <source>
        <dbReference type="HAMAP-Rule" id="MF_00470"/>
    </source>
</evidence>
<keyword evidence="2 4" id="KW-0460">Magnesium</keyword>
<dbReference type="Proteomes" id="UP000184357">
    <property type="component" value="Unassembled WGS sequence"/>
</dbReference>
<dbReference type="InterPro" id="IPR010196">
    <property type="entry name" value="OSB_synthase_MenC1"/>
</dbReference>
<reference evidence="6 7" key="1">
    <citation type="submission" date="2016-11" db="EMBL/GenBank/DDBJ databases">
        <authorList>
            <person name="Jaros S."/>
            <person name="Januszkiewicz K."/>
            <person name="Wedrychowicz H."/>
        </authorList>
    </citation>
    <scope>NUCLEOTIDE SEQUENCE [LARGE SCALE GENOMIC DNA]</scope>
    <source>
        <strain evidence="6 7">DSM 9297</strain>
    </source>
</reference>
<keyword evidence="4" id="KW-0474">Menaquinone biosynthesis</keyword>
<dbReference type="SUPFAM" id="SSF54826">
    <property type="entry name" value="Enolase N-terminal domain-like"/>
    <property type="match status" value="1"/>
</dbReference>
<dbReference type="SMART" id="SM00922">
    <property type="entry name" value="MR_MLE"/>
    <property type="match status" value="1"/>
</dbReference>
<dbReference type="SUPFAM" id="SSF51604">
    <property type="entry name" value="Enolase C-terminal domain-like"/>
    <property type="match status" value="1"/>
</dbReference>
<dbReference type="Gene3D" id="3.30.390.10">
    <property type="entry name" value="Enolase-like, N-terminal domain"/>
    <property type="match status" value="1"/>
</dbReference>
<evidence type="ECO:0000259" key="5">
    <source>
        <dbReference type="SMART" id="SM00922"/>
    </source>
</evidence>
<evidence type="ECO:0000256" key="1">
    <source>
        <dbReference type="ARBA" id="ARBA00022723"/>
    </source>
</evidence>
<keyword evidence="7" id="KW-1185">Reference proteome</keyword>
<dbReference type="EMBL" id="FQWV01000005">
    <property type="protein sequence ID" value="SHH24337.1"/>
    <property type="molecule type" value="Genomic_DNA"/>
</dbReference>
<feature type="binding site" evidence="4">
    <location>
        <position position="188"/>
    </location>
    <ligand>
        <name>Mg(2+)</name>
        <dbReference type="ChEBI" id="CHEBI:18420"/>
    </ligand>
</feature>
<evidence type="ECO:0000256" key="3">
    <source>
        <dbReference type="ARBA" id="ARBA00023239"/>
    </source>
</evidence>
<dbReference type="PANTHER" id="PTHR48073:SF2">
    <property type="entry name" value="O-SUCCINYLBENZOATE SYNTHASE"/>
    <property type="match status" value="1"/>
</dbReference>
<comment type="pathway">
    <text evidence="4">Quinol/quinone metabolism; 1,4-dihydroxy-2-naphthoate biosynthesis; 1,4-dihydroxy-2-naphthoate from chorismate: step 4/7.</text>
</comment>
<protein>
    <recommendedName>
        <fullName evidence="4">o-succinylbenzoate synthase</fullName>
        <shortName evidence="4">OSB synthase</shortName>
        <shortName evidence="4">OSBS</shortName>
        <ecNumber evidence="4">4.2.1.113</ecNumber>
    </recommendedName>
    <alternativeName>
        <fullName evidence="4">4-(2'-carboxyphenyl)-4-oxybutyric acid synthase</fullName>
    </alternativeName>
    <alternativeName>
        <fullName evidence="4">o-succinylbenzoic acid synthase</fullName>
    </alternativeName>
</protein>
<dbReference type="UniPathway" id="UPA01057">
    <property type="reaction ID" value="UER00165"/>
</dbReference>
<dbReference type="InterPro" id="IPR013342">
    <property type="entry name" value="Mandelate_racemase_C"/>
</dbReference>
<feature type="active site" description="Proton donor" evidence="4">
    <location>
        <position position="154"/>
    </location>
</feature>
<dbReference type="SFLD" id="SFLDG00180">
    <property type="entry name" value="muconate_cycloisomerase"/>
    <property type="match status" value="1"/>
</dbReference>